<name>A0A8B6H0P5_MYTGA</name>
<dbReference type="EMBL" id="UYJE01009278">
    <property type="protein sequence ID" value="VDI71973.1"/>
    <property type="molecule type" value="Genomic_DNA"/>
</dbReference>
<evidence type="ECO:0000256" key="1">
    <source>
        <dbReference type="SAM" id="MobiDB-lite"/>
    </source>
</evidence>
<protein>
    <submittedName>
        <fullName evidence="2">Uncharacterized protein</fullName>
    </submittedName>
</protein>
<dbReference type="AlphaFoldDB" id="A0A8B6H0P5"/>
<evidence type="ECO:0000313" key="3">
    <source>
        <dbReference type="Proteomes" id="UP000596742"/>
    </source>
</evidence>
<comment type="caution">
    <text evidence="2">The sequence shown here is derived from an EMBL/GenBank/DDBJ whole genome shotgun (WGS) entry which is preliminary data.</text>
</comment>
<gene>
    <name evidence="2" type="ORF">MGAL_10B020381</name>
</gene>
<proteinExistence type="predicted"/>
<evidence type="ECO:0000313" key="2">
    <source>
        <dbReference type="EMBL" id="VDI71973.1"/>
    </source>
</evidence>
<organism evidence="2 3">
    <name type="scientific">Mytilus galloprovincialis</name>
    <name type="common">Mediterranean mussel</name>
    <dbReference type="NCBI Taxonomy" id="29158"/>
    <lineage>
        <taxon>Eukaryota</taxon>
        <taxon>Metazoa</taxon>
        <taxon>Spiralia</taxon>
        <taxon>Lophotrochozoa</taxon>
        <taxon>Mollusca</taxon>
        <taxon>Bivalvia</taxon>
        <taxon>Autobranchia</taxon>
        <taxon>Pteriomorphia</taxon>
        <taxon>Mytilida</taxon>
        <taxon>Mytiloidea</taxon>
        <taxon>Mytilidae</taxon>
        <taxon>Mytilinae</taxon>
        <taxon>Mytilus</taxon>
    </lineage>
</organism>
<feature type="region of interest" description="Disordered" evidence="1">
    <location>
        <begin position="35"/>
        <end position="55"/>
    </location>
</feature>
<accession>A0A8B6H0P5</accession>
<sequence>MDQGGLVNNFEKKRIEAILAIEESNSLHEVAAPTETTLASDEETHENCDSISEEQPPELFQRWGNRKVPQWVKKVYRTFTKEKISQEYYLKNDCYQRWSW</sequence>
<dbReference type="Proteomes" id="UP000596742">
    <property type="component" value="Unassembled WGS sequence"/>
</dbReference>
<keyword evidence="3" id="KW-1185">Reference proteome</keyword>
<reference evidence="2" key="1">
    <citation type="submission" date="2018-11" db="EMBL/GenBank/DDBJ databases">
        <authorList>
            <person name="Alioto T."/>
            <person name="Alioto T."/>
        </authorList>
    </citation>
    <scope>NUCLEOTIDE SEQUENCE</scope>
</reference>
<feature type="non-terminal residue" evidence="2">
    <location>
        <position position="100"/>
    </location>
</feature>